<dbReference type="GO" id="GO:0030527">
    <property type="term" value="F:structural constituent of chromatin"/>
    <property type="evidence" value="ECO:0007669"/>
    <property type="project" value="InterPro"/>
</dbReference>
<dbReference type="Pfam" id="PF00216">
    <property type="entry name" value="Bac_DNA_binding"/>
    <property type="match status" value="1"/>
</dbReference>
<dbReference type="CDD" id="cd13831">
    <property type="entry name" value="HU"/>
    <property type="match status" value="1"/>
</dbReference>
<evidence type="ECO:0000313" key="2">
    <source>
        <dbReference type="EMBL" id="SUZ98887.1"/>
    </source>
</evidence>
<dbReference type="EMBL" id="UINC01002648">
    <property type="protein sequence ID" value="SUZ98887.1"/>
    <property type="molecule type" value="Genomic_DNA"/>
</dbReference>
<dbReference type="InterPro" id="IPR010992">
    <property type="entry name" value="IHF-like_DNA-bd_dom_sf"/>
</dbReference>
<keyword evidence="1" id="KW-0238">DNA-binding</keyword>
<dbReference type="AlphaFoldDB" id="A0A381S9G5"/>
<dbReference type="Gene3D" id="4.10.520.10">
    <property type="entry name" value="IHF-like DNA-binding proteins"/>
    <property type="match status" value="1"/>
</dbReference>
<dbReference type="PANTHER" id="PTHR33175:SF3">
    <property type="entry name" value="DNA-BINDING PROTEIN HU-BETA"/>
    <property type="match status" value="1"/>
</dbReference>
<accession>A0A381S9G5</accession>
<organism evidence="2">
    <name type="scientific">marine metagenome</name>
    <dbReference type="NCBI Taxonomy" id="408172"/>
    <lineage>
        <taxon>unclassified sequences</taxon>
        <taxon>metagenomes</taxon>
        <taxon>ecological metagenomes</taxon>
    </lineage>
</organism>
<dbReference type="InterPro" id="IPR020816">
    <property type="entry name" value="Histone-like_DNA-bd_CS"/>
</dbReference>
<name>A0A381S9G5_9ZZZZ</name>
<evidence type="ECO:0000256" key="1">
    <source>
        <dbReference type="ARBA" id="ARBA00023125"/>
    </source>
</evidence>
<dbReference type="SMART" id="SM00411">
    <property type="entry name" value="BHL"/>
    <property type="match status" value="1"/>
</dbReference>
<dbReference type="GO" id="GO:0005829">
    <property type="term" value="C:cytosol"/>
    <property type="evidence" value="ECO:0007669"/>
    <property type="project" value="TreeGrafter"/>
</dbReference>
<reference evidence="2" key="1">
    <citation type="submission" date="2018-05" db="EMBL/GenBank/DDBJ databases">
        <authorList>
            <person name="Lanie J.A."/>
            <person name="Ng W.-L."/>
            <person name="Kazmierczak K.M."/>
            <person name="Andrzejewski T.M."/>
            <person name="Davidsen T.M."/>
            <person name="Wayne K.J."/>
            <person name="Tettelin H."/>
            <person name="Glass J.I."/>
            <person name="Rusch D."/>
            <person name="Podicherti R."/>
            <person name="Tsui H.-C.T."/>
            <person name="Winkler M.E."/>
        </authorList>
    </citation>
    <scope>NUCLEOTIDE SEQUENCE</scope>
</reference>
<dbReference type="PROSITE" id="PS00045">
    <property type="entry name" value="HISTONE_LIKE"/>
    <property type="match status" value="1"/>
</dbReference>
<evidence type="ECO:0008006" key="3">
    <source>
        <dbReference type="Google" id="ProtNLM"/>
    </source>
</evidence>
<protein>
    <recommendedName>
        <fullName evidence="3">DNA-binding protein HU</fullName>
    </recommendedName>
</protein>
<dbReference type="InterPro" id="IPR000119">
    <property type="entry name" value="Hist_DNA-bd"/>
</dbReference>
<dbReference type="SUPFAM" id="SSF47729">
    <property type="entry name" value="IHF-like DNA-binding proteins"/>
    <property type="match status" value="1"/>
</dbReference>
<sequence>MNKNDLIDTIASGSGLSKADSGRALEAFIGAVTSSLRGGGNVKITGFGTFSVSHRAATTGRNPRTGEPIQIPASKNAKFKSGKGLKDAVNW</sequence>
<dbReference type="PRINTS" id="PR01727">
    <property type="entry name" value="DNABINDINGHU"/>
</dbReference>
<gene>
    <name evidence="2" type="ORF">METZ01_LOCUS51741</name>
</gene>
<dbReference type="PANTHER" id="PTHR33175">
    <property type="entry name" value="DNA-BINDING PROTEIN HU"/>
    <property type="match status" value="1"/>
</dbReference>
<dbReference type="GO" id="GO:0003677">
    <property type="term" value="F:DNA binding"/>
    <property type="evidence" value="ECO:0007669"/>
    <property type="project" value="UniProtKB-KW"/>
</dbReference>
<proteinExistence type="predicted"/>